<comment type="similarity">
    <text evidence="1">Belongs to the short-chain dehydrogenases/reductases (SDR) family.</text>
</comment>
<proteinExistence type="inferred from homology"/>
<protein>
    <recommendedName>
        <fullName evidence="4">Hydroxynaphthalene reductase-like protein Arp2</fullName>
    </recommendedName>
</protein>
<dbReference type="OrthoDB" id="9876299at2759"/>
<dbReference type="GO" id="GO:0005737">
    <property type="term" value="C:cytoplasm"/>
    <property type="evidence" value="ECO:0007669"/>
    <property type="project" value="TreeGrafter"/>
</dbReference>
<keyword evidence="3" id="KW-1185">Reference proteome</keyword>
<dbReference type="AlphaFoldDB" id="A0A0D9NM32"/>
<sequence length="156" mass="16064">MATNTVYVITGGNRGIGLGLVKSLLARPSTTVIASVRNREAAASLEAEDVSLGAGSQLHVAILDFSLAMPPAEMLEAIEAATAVDHIDVLINNAGSCPPMSIATQTSAEDMRAAFKTNTIAPLMVFQALWPLLQRAKTGASKVIMVTSTQGGAQGG</sequence>
<dbReference type="Pfam" id="PF00106">
    <property type="entry name" value="adh_short"/>
    <property type="match status" value="1"/>
</dbReference>
<gene>
    <name evidence="2" type="ORF">H634G_09800</name>
</gene>
<dbReference type="InterPro" id="IPR036291">
    <property type="entry name" value="NAD(P)-bd_dom_sf"/>
</dbReference>
<evidence type="ECO:0008006" key="4">
    <source>
        <dbReference type="Google" id="ProtNLM"/>
    </source>
</evidence>
<name>A0A0D9NM32_METAN</name>
<evidence type="ECO:0000256" key="1">
    <source>
        <dbReference type="ARBA" id="ARBA00006484"/>
    </source>
</evidence>
<evidence type="ECO:0000313" key="3">
    <source>
        <dbReference type="Proteomes" id="UP000054544"/>
    </source>
</evidence>
<evidence type="ECO:0000313" key="2">
    <source>
        <dbReference type="EMBL" id="KJK74966.1"/>
    </source>
</evidence>
<dbReference type="PRINTS" id="PR00081">
    <property type="entry name" value="GDHRDH"/>
</dbReference>
<organism evidence="2 3">
    <name type="scientific">Metarhizium anisopliae BRIP 53293</name>
    <dbReference type="NCBI Taxonomy" id="1291518"/>
    <lineage>
        <taxon>Eukaryota</taxon>
        <taxon>Fungi</taxon>
        <taxon>Dikarya</taxon>
        <taxon>Ascomycota</taxon>
        <taxon>Pezizomycotina</taxon>
        <taxon>Sordariomycetes</taxon>
        <taxon>Hypocreomycetidae</taxon>
        <taxon>Hypocreales</taxon>
        <taxon>Clavicipitaceae</taxon>
        <taxon>Metarhizium</taxon>
    </lineage>
</organism>
<dbReference type="PANTHER" id="PTHR43544:SF26">
    <property type="entry name" value="SHORT CHAIN DEHYDROGENASE_REDUCTASE FAMILY OXIDOREDUCTASE (JCVI)"/>
    <property type="match status" value="1"/>
</dbReference>
<dbReference type="PANTHER" id="PTHR43544">
    <property type="entry name" value="SHORT-CHAIN DEHYDROGENASE/REDUCTASE"/>
    <property type="match status" value="1"/>
</dbReference>
<dbReference type="SUPFAM" id="SSF51735">
    <property type="entry name" value="NAD(P)-binding Rossmann-fold domains"/>
    <property type="match status" value="1"/>
</dbReference>
<reference evidence="3" key="1">
    <citation type="journal article" date="2014" name="BMC Genomics">
        <title>The genome sequence of the biocontrol fungus Metarhizium anisopliae and comparative genomics of Metarhizium species.</title>
        <authorList>
            <person name="Pattemore J.A."/>
            <person name="Hane J.K."/>
            <person name="Williams A.H."/>
            <person name="Wilson B.A."/>
            <person name="Stodart B.J."/>
            <person name="Ash G.J."/>
        </authorList>
    </citation>
    <scope>NUCLEOTIDE SEQUENCE [LARGE SCALE GENOMIC DNA]</scope>
    <source>
        <strain evidence="3">BRIP 53293</strain>
    </source>
</reference>
<accession>A0A0D9NM32</accession>
<dbReference type="InterPro" id="IPR051468">
    <property type="entry name" value="Fungal_SecMetab_SDRs"/>
</dbReference>
<dbReference type="Gene3D" id="3.40.50.720">
    <property type="entry name" value="NAD(P)-binding Rossmann-like Domain"/>
    <property type="match status" value="1"/>
</dbReference>
<dbReference type="Proteomes" id="UP000054544">
    <property type="component" value="Unassembled WGS sequence"/>
</dbReference>
<dbReference type="InterPro" id="IPR002347">
    <property type="entry name" value="SDR_fam"/>
</dbReference>
<dbReference type="EMBL" id="KE384753">
    <property type="protein sequence ID" value="KJK74966.1"/>
    <property type="molecule type" value="Genomic_DNA"/>
</dbReference>
<dbReference type="GO" id="GO:0016491">
    <property type="term" value="F:oxidoreductase activity"/>
    <property type="evidence" value="ECO:0007669"/>
    <property type="project" value="TreeGrafter"/>
</dbReference>